<dbReference type="AlphaFoldDB" id="A0A2X4PYD4"/>
<gene>
    <name evidence="2" type="ORF">NCTC12858_00742</name>
</gene>
<feature type="domain" description="DUF695" evidence="1">
    <location>
        <begin position="19"/>
        <end position="136"/>
    </location>
</feature>
<evidence type="ECO:0000313" key="2">
    <source>
        <dbReference type="EMBL" id="SQH72907.1"/>
    </source>
</evidence>
<dbReference type="EMBL" id="LS483447">
    <property type="protein sequence ID" value="SQH72907.1"/>
    <property type="molecule type" value="Genomic_DNA"/>
</dbReference>
<keyword evidence="3" id="KW-1185">Reference proteome</keyword>
<evidence type="ECO:0000313" key="3">
    <source>
        <dbReference type="Proteomes" id="UP000249300"/>
    </source>
</evidence>
<protein>
    <submittedName>
        <fullName evidence="2">Family of uncharacterized function (DUF695)</fullName>
    </submittedName>
</protein>
<organism evidence="2 3">
    <name type="scientific">Porphyromonas crevioricanis</name>
    <dbReference type="NCBI Taxonomy" id="393921"/>
    <lineage>
        <taxon>Bacteria</taxon>
        <taxon>Pseudomonadati</taxon>
        <taxon>Bacteroidota</taxon>
        <taxon>Bacteroidia</taxon>
        <taxon>Bacteroidales</taxon>
        <taxon>Porphyromonadaceae</taxon>
        <taxon>Porphyromonas</taxon>
    </lineage>
</organism>
<evidence type="ECO:0000259" key="1">
    <source>
        <dbReference type="Pfam" id="PF05117"/>
    </source>
</evidence>
<sequence>MKLTDEWFSVLSADEHGQSVFVNGRLRLDEFRLSKKFKIRIELRLPYEADCTGMPTVSAMKLIEQIEQPLRKIMEADKLAILTGNHIGGGKKYWVFYTRTERVFQERLNEALTPFDLLPLEIECGMDADWEEYTDMMELYSAEEDESETD</sequence>
<dbReference type="InterPro" id="IPR016097">
    <property type="entry name" value="DUF695"/>
</dbReference>
<dbReference type="RefSeq" id="WP_023941268.1">
    <property type="nucleotide sequence ID" value="NZ_LS483447.1"/>
</dbReference>
<dbReference type="Pfam" id="PF05117">
    <property type="entry name" value="DUF695"/>
    <property type="match status" value="1"/>
</dbReference>
<accession>A0A2X4PYD4</accession>
<dbReference type="KEGG" id="pcre:NCTC12858_00742"/>
<name>A0A2X4PYD4_9PORP</name>
<reference evidence="2 3" key="1">
    <citation type="submission" date="2018-06" db="EMBL/GenBank/DDBJ databases">
        <authorList>
            <consortium name="Pathogen Informatics"/>
            <person name="Doyle S."/>
        </authorList>
    </citation>
    <scope>NUCLEOTIDE SEQUENCE [LARGE SCALE GENOMIC DNA]</scope>
    <source>
        <strain evidence="2 3">NCTC12858</strain>
    </source>
</reference>
<dbReference type="Proteomes" id="UP000249300">
    <property type="component" value="Chromosome 1"/>
</dbReference>
<proteinExistence type="predicted"/>